<dbReference type="InterPro" id="IPR036322">
    <property type="entry name" value="WD40_repeat_dom_sf"/>
</dbReference>
<keyword evidence="5" id="KW-0967">Endosome</keyword>
<dbReference type="FunFam" id="3.30.40.10:FF:000105">
    <property type="entry name" value="WD repeat and FYVE domain-containing protein 2"/>
    <property type="match status" value="1"/>
</dbReference>
<dbReference type="PRINTS" id="PR00320">
    <property type="entry name" value="GPROTEINBRPT"/>
</dbReference>
<evidence type="ECO:0000256" key="2">
    <source>
        <dbReference type="ARBA" id="ARBA00022574"/>
    </source>
</evidence>
<dbReference type="Gene3D" id="3.30.40.10">
    <property type="entry name" value="Zinc/RING finger domain, C3HC4 (zinc finger)"/>
    <property type="match status" value="1"/>
</dbReference>
<evidence type="ECO:0000256" key="1">
    <source>
        <dbReference type="ARBA" id="ARBA00004412"/>
    </source>
</evidence>
<dbReference type="OrthoDB" id="63070at2759"/>
<evidence type="ECO:0000256" key="9">
    <source>
        <dbReference type="PROSITE-ProRule" id="PRU00221"/>
    </source>
</evidence>
<dbReference type="PROSITE" id="PS50294">
    <property type="entry name" value="WD_REPEATS_REGION"/>
    <property type="match status" value="3"/>
</dbReference>
<evidence type="ECO:0000256" key="7">
    <source>
        <dbReference type="ARBA" id="ARBA00022833"/>
    </source>
</evidence>
<dbReference type="AlphaFoldDB" id="A0A6P4ERY7"/>
<proteinExistence type="predicted"/>
<evidence type="ECO:0000313" key="11">
    <source>
        <dbReference type="RefSeq" id="XP_016975971.1"/>
    </source>
</evidence>
<feature type="repeat" description="WD" evidence="9">
    <location>
        <begin position="106"/>
        <end position="147"/>
    </location>
</feature>
<keyword evidence="7" id="KW-0862">Zinc</keyword>
<dbReference type="PANTHER" id="PTHR46189:SF1">
    <property type="entry name" value="LD41958P"/>
    <property type="match status" value="1"/>
</dbReference>
<dbReference type="InterPro" id="IPR042234">
    <property type="entry name" value="WDFY1/WDFY2"/>
</dbReference>
<dbReference type="PROSITE" id="PS00678">
    <property type="entry name" value="WD_REPEATS_1"/>
    <property type="match status" value="3"/>
</dbReference>
<keyword evidence="6 8" id="KW-0863">Zinc-finger</keyword>
<keyword evidence="4" id="KW-0677">Repeat</keyword>
<evidence type="ECO:0000256" key="8">
    <source>
        <dbReference type="PROSITE-ProRule" id="PRU00091"/>
    </source>
</evidence>
<dbReference type="GO" id="GO:0005769">
    <property type="term" value="C:early endosome"/>
    <property type="evidence" value="ECO:0007669"/>
    <property type="project" value="UniProtKB-SubCell"/>
</dbReference>
<sequence length="268" mass="30581">MLSPKTATACHSCGITYHIKPELWPLFSLKPTNGSFPQAKISSSPIIARRAAKEWADTTLRLHALHSTEIRCLRWVEGPQLLFSGACDQSVIVWDVGGKRGTIYELQGHSNKVSALSYANQTQQLISCGEDSVVVFWEMNAMRKEVPGWVESNNCQLCSRPFFWNFRSMMDQKQLGIRQHHCRHCGKAVCDNCSTNRINIPIMGFEFDVRTCDPCYKQLQTVERPSLASFNDAKHSIIYMDLDEDRKRLLTVGQDRLIKIWDLSNIWA</sequence>
<accession>A0A6P4ERY7</accession>
<dbReference type="InterPro" id="IPR015943">
    <property type="entry name" value="WD40/YVTN_repeat-like_dom_sf"/>
</dbReference>
<evidence type="ECO:0000256" key="4">
    <source>
        <dbReference type="ARBA" id="ARBA00022737"/>
    </source>
</evidence>
<dbReference type="Gene3D" id="2.130.10.10">
    <property type="entry name" value="YVTN repeat-like/Quinoprotein amine dehydrogenase"/>
    <property type="match status" value="1"/>
</dbReference>
<dbReference type="Pfam" id="PF01363">
    <property type="entry name" value="FYVE"/>
    <property type="match status" value="1"/>
</dbReference>
<feature type="repeat" description="WD" evidence="9">
    <location>
        <begin position="63"/>
        <end position="96"/>
    </location>
</feature>
<evidence type="ECO:0000256" key="3">
    <source>
        <dbReference type="ARBA" id="ARBA00022723"/>
    </source>
</evidence>
<dbReference type="SUPFAM" id="SSF50978">
    <property type="entry name" value="WD40 repeat-like"/>
    <property type="match status" value="1"/>
</dbReference>
<dbReference type="RefSeq" id="XP_016975971.1">
    <property type="nucleotide sequence ID" value="XM_017120482.1"/>
</dbReference>
<evidence type="ECO:0000259" key="10">
    <source>
        <dbReference type="PROSITE" id="PS50178"/>
    </source>
</evidence>
<feature type="repeat" description="WD" evidence="9">
    <location>
        <begin position="230"/>
        <end position="265"/>
    </location>
</feature>
<dbReference type="InterPro" id="IPR019775">
    <property type="entry name" value="WD40_repeat_CS"/>
</dbReference>
<dbReference type="Pfam" id="PF00400">
    <property type="entry name" value="WD40"/>
    <property type="match status" value="3"/>
</dbReference>
<gene>
    <name evidence="11" type="primary">LOC108042282</name>
</gene>
<comment type="subcellular location">
    <subcellularLocation>
        <location evidence="1">Early endosome</location>
    </subcellularLocation>
</comment>
<protein>
    <submittedName>
        <fullName evidence="11">WD repeat and FYVE domain-containing protein 2 isoform X2</fullName>
    </submittedName>
</protein>
<dbReference type="PANTHER" id="PTHR46189">
    <property type="entry name" value="LD41958P"/>
    <property type="match status" value="1"/>
</dbReference>
<dbReference type="GO" id="GO:0008270">
    <property type="term" value="F:zinc ion binding"/>
    <property type="evidence" value="ECO:0007669"/>
    <property type="project" value="UniProtKB-KW"/>
</dbReference>
<evidence type="ECO:0000256" key="6">
    <source>
        <dbReference type="ARBA" id="ARBA00022771"/>
    </source>
</evidence>
<dbReference type="InterPro" id="IPR001680">
    <property type="entry name" value="WD40_rpt"/>
</dbReference>
<dbReference type="InterPro" id="IPR011011">
    <property type="entry name" value="Znf_FYVE_PHD"/>
</dbReference>
<dbReference type="InterPro" id="IPR000306">
    <property type="entry name" value="Znf_FYVE"/>
</dbReference>
<dbReference type="SUPFAM" id="SSF57903">
    <property type="entry name" value="FYVE/PHD zinc finger"/>
    <property type="match status" value="1"/>
</dbReference>
<dbReference type="InterPro" id="IPR020472">
    <property type="entry name" value="WD40_PAC1"/>
</dbReference>
<dbReference type="SMART" id="SM00064">
    <property type="entry name" value="FYVE"/>
    <property type="match status" value="1"/>
</dbReference>
<dbReference type="PROSITE" id="PS50082">
    <property type="entry name" value="WD_REPEATS_2"/>
    <property type="match status" value="3"/>
</dbReference>
<name>A0A6P4ERY7_DRORH</name>
<dbReference type="InterPro" id="IPR017455">
    <property type="entry name" value="Znf_FYVE-rel"/>
</dbReference>
<dbReference type="PROSITE" id="PS50178">
    <property type="entry name" value="ZF_FYVE"/>
    <property type="match status" value="1"/>
</dbReference>
<keyword evidence="2 9" id="KW-0853">WD repeat</keyword>
<evidence type="ECO:0000256" key="5">
    <source>
        <dbReference type="ARBA" id="ARBA00022753"/>
    </source>
</evidence>
<reference evidence="11" key="1">
    <citation type="submission" date="2025-08" db="UniProtKB">
        <authorList>
            <consortium name="RefSeq"/>
        </authorList>
    </citation>
    <scope>IDENTIFICATION</scope>
</reference>
<dbReference type="InterPro" id="IPR013083">
    <property type="entry name" value="Znf_RING/FYVE/PHD"/>
</dbReference>
<dbReference type="SMART" id="SM00320">
    <property type="entry name" value="WD40"/>
    <property type="match status" value="3"/>
</dbReference>
<organism evidence="11">
    <name type="scientific">Drosophila rhopaloa</name>
    <name type="common">Fruit fly</name>
    <dbReference type="NCBI Taxonomy" id="1041015"/>
    <lineage>
        <taxon>Eukaryota</taxon>
        <taxon>Metazoa</taxon>
        <taxon>Ecdysozoa</taxon>
        <taxon>Arthropoda</taxon>
        <taxon>Hexapoda</taxon>
        <taxon>Insecta</taxon>
        <taxon>Pterygota</taxon>
        <taxon>Neoptera</taxon>
        <taxon>Endopterygota</taxon>
        <taxon>Diptera</taxon>
        <taxon>Brachycera</taxon>
        <taxon>Muscomorpha</taxon>
        <taxon>Ephydroidea</taxon>
        <taxon>Drosophilidae</taxon>
        <taxon>Drosophila</taxon>
        <taxon>Sophophora</taxon>
    </lineage>
</organism>
<dbReference type="CDD" id="cd15718">
    <property type="entry name" value="FYVE_WDFY1_like"/>
    <property type="match status" value="1"/>
</dbReference>
<feature type="domain" description="FYVE-type" evidence="10">
    <location>
        <begin position="149"/>
        <end position="220"/>
    </location>
</feature>
<keyword evidence="3" id="KW-0479">Metal-binding</keyword>